<dbReference type="KEGG" id="ljn:T285_08740"/>
<accession>A0A7D9N8U2</accession>
<evidence type="ECO:0000313" key="2">
    <source>
        <dbReference type="Proteomes" id="UP000018522"/>
    </source>
</evidence>
<dbReference type="EMBL" id="CP006811">
    <property type="protein sequence ID" value="AHA98193.1"/>
    <property type="molecule type" value="Genomic_DNA"/>
</dbReference>
<sequence>MTKSEKACKVIHAVWGKQKERIKKFKKSLSKRAKDDNIIKLSFERDEKIKKVLVKA</sequence>
<reference evidence="1 2" key="1">
    <citation type="journal article" date="2014" name="Genome Announc.">
        <title>Complete Genome Sequences of Lactobacillus johnsonii Strain N6.2 and Lactobacillus reuteri Strain TD1.</title>
        <authorList>
            <person name="Leonard M.T."/>
            <person name="Valladares R.B."/>
            <person name="Ardissone A."/>
            <person name="Gonzalez C.F."/>
            <person name="Lorca G.L."/>
            <person name="Triplett E.W."/>
        </authorList>
    </citation>
    <scope>NUCLEOTIDE SEQUENCE [LARGE SCALE GENOMIC DNA]</scope>
    <source>
        <strain evidence="1 2">N6.2</strain>
    </source>
</reference>
<protein>
    <submittedName>
        <fullName evidence="1">Uncharacterized protein</fullName>
    </submittedName>
</protein>
<gene>
    <name evidence="1" type="ORF">T285_08740</name>
</gene>
<dbReference type="AlphaFoldDB" id="A0A7D9N8U2"/>
<name>A0A7D9N8U2_LACJH</name>
<proteinExistence type="predicted"/>
<dbReference type="Proteomes" id="UP000018522">
    <property type="component" value="Chromosome"/>
</dbReference>
<organism evidence="1 2">
    <name type="scientific">Lactobacillus johnsonii N6.2</name>
    <dbReference type="NCBI Taxonomy" id="1408186"/>
    <lineage>
        <taxon>Bacteria</taxon>
        <taxon>Bacillati</taxon>
        <taxon>Bacillota</taxon>
        <taxon>Bacilli</taxon>
        <taxon>Lactobacillales</taxon>
        <taxon>Lactobacillaceae</taxon>
        <taxon>Lactobacillus</taxon>
    </lineage>
</organism>
<evidence type="ECO:0000313" key="1">
    <source>
        <dbReference type="EMBL" id="AHA98193.1"/>
    </source>
</evidence>